<dbReference type="GO" id="GO:0032259">
    <property type="term" value="P:methylation"/>
    <property type="evidence" value="ECO:0007669"/>
    <property type="project" value="UniProtKB-KW"/>
</dbReference>
<dbReference type="PANTHER" id="PTHR47739">
    <property type="entry name" value="TRNA1(VAL) (ADENINE(37)-N6)-METHYLTRANSFERASE"/>
    <property type="match status" value="1"/>
</dbReference>
<evidence type="ECO:0000259" key="3">
    <source>
        <dbReference type="Pfam" id="PF05175"/>
    </source>
</evidence>
<dbReference type="GO" id="GO:0008757">
    <property type="term" value="F:S-adenosylmethionine-dependent methyltransferase activity"/>
    <property type="evidence" value="ECO:0007669"/>
    <property type="project" value="UniProtKB-ARBA"/>
</dbReference>
<evidence type="ECO:0000313" key="5">
    <source>
        <dbReference type="Proteomes" id="UP000190868"/>
    </source>
</evidence>
<proteinExistence type="predicted"/>
<dbReference type="InterPro" id="IPR002052">
    <property type="entry name" value="DNA_methylase_N6_adenine_CS"/>
</dbReference>
<protein>
    <submittedName>
        <fullName evidence="4">tRNA m6A37 methyltransferase TrmN6</fullName>
    </submittedName>
</protein>
<dbReference type="GO" id="GO:0008170">
    <property type="term" value="F:N-methyltransferase activity"/>
    <property type="evidence" value="ECO:0007669"/>
    <property type="project" value="UniProtKB-ARBA"/>
</dbReference>
<accession>A0A1S6U8L4</accession>
<dbReference type="RefSeq" id="WP_078424644.1">
    <property type="nucleotide sequence ID" value="NZ_CP017258.1"/>
</dbReference>
<reference evidence="5" key="1">
    <citation type="submission" date="2016-09" db="EMBL/GenBank/DDBJ databases">
        <title>Comparative genomics of the Campylobacter concisus group.</title>
        <authorList>
            <person name="Miller W.G."/>
            <person name="Yee E."/>
            <person name="Chapman M.H."/>
            <person name="Huynh S."/>
            <person name="Bono J.L."/>
            <person name="On S.L.W."/>
            <person name="StLeger J."/>
            <person name="Foster G."/>
            <person name="Parker C.T."/>
        </authorList>
    </citation>
    <scope>NUCLEOTIDE SEQUENCE [LARGE SCALE GENOMIC DNA]</scope>
    <source>
        <strain evidence="5">RM18021</strain>
    </source>
</reference>
<keyword evidence="5" id="KW-1185">Reference proteome</keyword>
<dbReference type="Gene3D" id="3.40.50.150">
    <property type="entry name" value="Vaccinia Virus protein VP39"/>
    <property type="match status" value="1"/>
</dbReference>
<dbReference type="Pfam" id="PF05175">
    <property type="entry name" value="MTS"/>
    <property type="match status" value="1"/>
</dbReference>
<gene>
    <name evidence="4" type="ORF">CPIN18021_1215</name>
</gene>
<dbReference type="AlphaFoldDB" id="A0A1S6U8L4"/>
<sequence>MILYQLKDGYHYNSDSLILYDFVSSFLNPNYKGSVLDVGCGCGVVGLLLKRDFDKIDLSLLDIQHINIMLCEKNLIANNLSANLIECDFLKIKTDKKFDLIVSNPPYYRDGVTKSTNTHLAISRYADELSLKAFLSTSNKILKPRAEIIFCYESLQLQVIMQILSEFKFTCCNVCFVHPKKEKKSNLVLIRAKKSSRSTCDVMTPLILQDGDKNSLRADEIYKKANTKSLMCQF</sequence>
<keyword evidence="4" id="KW-0808">Transferase</keyword>
<organism evidence="4 5">
    <name type="scientific">Campylobacter pinnipediorum subsp. caledonicus</name>
    <dbReference type="NCBI Taxonomy" id="1874362"/>
    <lineage>
        <taxon>Bacteria</taxon>
        <taxon>Pseudomonadati</taxon>
        <taxon>Campylobacterota</taxon>
        <taxon>Epsilonproteobacteria</taxon>
        <taxon>Campylobacterales</taxon>
        <taxon>Campylobacteraceae</taxon>
        <taxon>Campylobacter</taxon>
    </lineage>
</organism>
<dbReference type="InterPro" id="IPR050210">
    <property type="entry name" value="tRNA_Adenine-N(6)_MTase"/>
</dbReference>
<dbReference type="PANTHER" id="PTHR47739:SF1">
    <property type="entry name" value="TRNA1(VAL) (ADENINE(37)-N6)-METHYLTRANSFERASE"/>
    <property type="match status" value="1"/>
</dbReference>
<evidence type="ECO:0000256" key="1">
    <source>
        <dbReference type="ARBA" id="ARBA00022603"/>
    </source>
</evidence>
<dbReference type="SUPFAM" id="SSF53335">
    <property type="entry name" value="S-adenosyl-L-methionine-dependent methyltransferases"/>
    <property type="match status" value="1"/>
</dbReference>
<keyword evidence="2" id="KW-0949">S-adenosyl-L-methionine</keyword>
<name>A0A1S6U8L4_9BACT</name>
<evidence type="ECO:0000256" key="2">
    <source>
        <dbReference type="ARBA" id="ARBA00022691"/>
    </source>
</evidence>
<evidence type="ECO:0000313" key="4">
    <source>
        <dbReference type="EMBL" id="AQW88012.1"/>
    </source>
</evidence>
<feature type="domain" description="Methyltransferase small" evidence="3">
    <location>
        <begin position="26"/>
        <end position="120"/>
    </location>
</feature>
<dbReference type="EMBL" id="CP017258">
    <property type="protein sequence ID" value="AQW88012.1"/>
    <property type="molecule type" value="Genomic_DNA"/>
</dbReference>
<dbReference type="PROSITE" id="PS00092">
    <property type="entry name" value="N6_MTASE"/>
    <property type="match status" value="1"/>
</dbReference>
<dbReference type="CDD" id="cd02440">
    <property type="entry name" value="AdoMet_MTases"/>
    <property type="match status" value="1"/>
</dbReference>
<dbReference type="InterPro" id="IPR007848">
    <property type="entry name" value="Small_mtfrase_dom"/>
</dbReference>
<dbReference type="GO" id="GO:0003676">
    <property type="term" value="F:nucleic acid binding"/>
    <property type="evidence" value="ECO:0007669"/>
    <property type="project" value="InterPro"/>
</dbReference>
<dbReference type="InterPro" id="IPR029063">
    <property type="entry name" value="SAM-dependent_MTases_sf"/>
</dbReference>
<keyword evidence="1 4" id="KW-0489">Methyltransferase</keyword>
<dbReference type="Proteomes" id="UP000190868">
    <property type="component" value="Chromosome"/>
</dbReference>